<dbReference type="OrthoDB" id="4077754at2"/>
<dbReference type="KEGG" id="euz:DVS28_b0518"/>
<keyword evidence="2" id="KW-1185">Reference proteome</keyword>
<sequence>MAFTSSWWTARLRSGLDRSTADRLVSSLAKRTVAGADGRRDIPRAALYDLARCGDTAAAQFAVAAWGTGTNALDRARQAGFLEDSVASGRHAGMDRAVKAAPAGLAAMWDAHFTRPFPQGFGQASFGTKWLHAAGWEAVPDDGPRPVVFDKFVHRVLDVCAKIPLPYPGPPSEAVRDGWMEWCQLATDAAVGGLTAADVERAVFDHRRGCPAHAGSGACPNST</sequence>
<name>A0A346Y711_9ACTN</name>
<dbReference type="InterPro" id="IPR048868">
    <property type="entry name" value="OGG-like_put"/>
</dbReference>
<proteinExistence type="predicted"/>
<dbReference type="Proteomes" id="UP000264006">
    <property type="component" value="Plasmid pEDY32-46I"/>
</dbReference>
<dbReference type="AlphaFoldDB" id="A0A346Y711"/>
<protein>
    <submittedName>
        <fullName evidence="1">Uncharacterized protein</fullName>
    </submittedName>
</protein>
<dbReference type="Pfam" id="PF21790">
    <property type="entry name" value="OGG"/>
    <property type="match status" value="1"/>
</dbReference>
<accession>A0A346Y711</accession>
<reference evidence="1 2" key="1">
    <citation type="submission" date="2018-09" db="EMBL/GenBank/DDBJ databases">
        <title>Complete genome sequence of Euzebya sp. DY32-46 isolated from seawater of Pacific Ocean.</title>
        <authorList>
            <person name="Xu L."/>
            <person name="Wu Y.-H."/>
            <person name="Xu X.-W."/>
        </authorList>
    </citation>
    <scope>NUCLEOTIDE SEQUENCE [LARGE SCALE GENOMIC DNA]</scope>
    <source>
        <strain evidence="1 2">DY32-46</strain>
        <plasmid evidence="2">pedy32-46i</plasmid>
    </source>
</reference>
<evidence type="ECO:0000313" key="2">
    <source>
        <dbReference type="Proteomes" id="UP000264006"/>
    </source>
</evidence>
<gene>
    <name evidence="1" type="ORF">DVS28_b0518</name>
</gene>
<geneLocation type="plasmid" evidence="2">
    <name>pedy32-46i</name>
</geneLocation>
<keyword evidence="1" id="KW-0614">Plasmid</keyword>
<organism evidence="1 2">
    <name type="scientific">Euzebya pacifica</name>
    <dbReference type="NCBI Taxonomy" id="1608957"/>
    <lineage>
        <taxon>Bacteria</taxon>
        <taxon>Bacillati</taxon>
        <taxon>Actinomycetota</taxon>
        <taxon>Nitriliruptoria</taxon>
        <taxon>Euzebyales</taxon>
    </lineage>
</organism>
<dbReference type="EMBL" id="CP031166">
    <property type="protein sequence ID" value="AXV10258.1"/>
    <property type="molecule type" value="Genomic_DNA"/>
</dbReference>
<evidence type="ECO:0000313" key="1">
    <source>
        <dbReference type="EMBL" id="AXV10258.1"/>
    </source>
</evidence>